<evidence type="ECO:0000313" key="2">
    <source>
        <dbReference type="EMBL" id="SFI88199.1"/>
    </source>
</evidence>
<keyword evidence="3" id="KW-1185">Reference proteome</keyword>
<dbReference type="RefSeq" id="WP_074932464.1">
    <property type="nucleotide sequence ID" value="NZ_FORI01000007.1"/>
</dbReference>
<gene>
    <name evidence="2" type="ORF">SAMN04487775_107193</name>
</gene>
<organism evidence="2 3">
    <name type="scientific">Treponema bryantii</name>
    <dbReference type="NCBI Taxonomy" id="163"/>
    <lineage>
        <taxon>Bacteria</taxon>
        <taxon>Pseudomonadati</taxon>
        <taxon>Spirochaetota</taxon>
        <taxon>Spirochaetia</taxon>
        <taxon>Spirochaetales</taxon>
        <taxon>Treponemataceae</taxon>
        <taxon>Treponema</taxon>
    </lineage>
</organism>
<dbReference type="Proteomes" id="UP000182737">
    <property type="component" value="Unassembled WGS sequence"/>
</dbReference>
<dbReference type="PANTHER" id="PTHR45661">
    <property type="entry name" value="SURFACE ANTIGEN"/>
    <property type="match status" value="1"/>
</dbReference>
<reference evidence="3" key="1">
    <citation type="submission" date="2016-10" db="EMBL/GenBank/DDBJ databases">
        <authorList>
            <person name="Varghese N."/>
            <person name="Submissions S."/>
        </authorList>
    </citation>
    <scope>NUCLEOTIDE SEQUENCE [LARGE SCALE GENOMIC DNA]</scope>
    <source>
        <strain evidence="3">XBD1002</strain>
    </source>
</reference>
<dbReference type="Gene3D" id="3.80.10.10">
    <property type="entry name" value="Ribonuclease Inhibitor"/>
    <property type="match status" value="2"/>
</dbReference>
<dbReference type="GO" id="GO:0030313">
    <property type="term" value="C:cell envelope"/>
    <property type="evidence" value="ECO:0007669"/>
    <property type="project" value="UniProtKB-SubCell"/>
</dbReference>
<dbReference type="Pfam" id="PF09479">
    <property type="entry name" value="Flg_new"/>
    <property type="match status" value="4"/>
</dbReference>
<evidence type="ECO:0000256" key="1">
    <source>
        <dbReference type="ARBA" id="ARBA00004196"/>
    </source>
</evidence>
<dbReference type="EMBL" id="FORI01000007">
    <property type="protein sequence ID" value="SFI88199.1"/>
    <property type="molecule type" value="Genomic_DNA"/>
</dbReference>
<dbReference type="OrthoDB" id="363361at2"/>
<proteinExistence type="predicted"/>
<dbReference type="InterPro" id="IPR042229">
    <property type="entry name" value="Listeria/Bacterioides_rpt_sf"/>
</dbReference>
<protein>
    <submittedName>
        <fullName evidence="2">Listeria/Bacterioides repeat-containing protein</fullName>
    </submittedName>
</protein>
<dbReference type="InterPro" id="IPR032675">
    <property type="entry name" value="LRR_dom_sf"/>
</dbReference>
<accession>A0A1I3LTY4</accession>
<dbReference type="InterPro" id="IPR013378">
    <property type="entry name" value="InlB-like_B-rpt"/>
</dbReference>
<dbReference type="InterPro" id="IPR053139">
    <property type="entry name" value="Surface_bspA-like"/>
</dbReference>
<dbReference type="Gene3D" id="3.40.50.12480">
    <property type="match status" value="1"/>
</dbReference>
<evidence type="ECO:0000313" key="3">
    <source>
        <dbReference type="Proteomes" id="UP000182737"/>
    </source>
</evidence>
<dbReference type="AlphaFoldDB" id="A0A1I3LTY4"/>
<dbReference type="PANTHER" id="PTHR45661:SF3">
    <property type="entry name" value="IG-LIKE DOMAIN-CONTAINING PROTEIN"/>
    <property type="match status" value="1"/>
</dbReference>
<dbReference type="SUPFAM" id="SSF52058">
    <property type="entry name" value="L domain-like"/>
    <property type="match status" value="1"/>
</dbReference>
<name>A0A1I3LTY4_9SPIR</name>
<comment type="subcellular location">
    <subcellularLocation>
        <location evidence="1">Cell envelope</location>
    </subcellularLocation>
</comment>
<dbReference type="InterPro" id="IPR026906">
    <property type="entry name" value="LRR_5"/>
</dbReference>
<sequence length="636" mass="71167">MKYLSRALIAFYSIIMSLCVMSCENLMFIDAAQLYRVSFETNGGTEIEAYRTDIIAKVPDCKKEDAEFLGWYTSSDFSSDKITFPYELKEDTTLYAKWVQKYQVLFETNGGSEIAGYKTSVVKDAPITLKNENIFIGWYTTPDFSGEAASFPYTLTEPTVFYAKWAQIFTVQFETNGGSSLADIRGSSILETPISTKTGYILKGWYSDEDLLNPVTFPLILSGNCTLYAKWEASSDITYTVEHYKQSEDFTTYNLAASEALQGATDSLTQAKSKNYSGYHYKNFEQKKVAADGSTVIRIYYDIDSFMVIFNSNDGTNNTYNQVFFYNQSQKLITNRFTRSGYTFEGWTTEINGDVKYNDSESVKFTLQNNTSKHLYAVWSYGETITDDTIQNLDLSNLDDSYTVKVTGEINQYSLMRLAEKIEKANNNITLDLSRTTGLDIICGTKENTSVFKNCKNLTSVVLPEGLVTIGAYTFAYCGALKAISFPKSLKTIGNNAFYYTGLEKLLLSNVEVIGKSAFEKCSSLSKINMSGVKTISSNAFSSCSSLVDVVIDAQIIDYRAFEACNNLTSVTLSKSVKRIDGYAFQKCNNLSYVIFLDKKNWYSTSNSSSPVDVSDSAVNARNLILCLGGSSWYKK</sequence>
<dbReference type="NCBIfam" id="TIGR02543">
    <property type="entry name" value="List_Bact_rpt"/>
    <property type="match status" value="3"/>
</dbReference>
<dbReference type="Gene3D" id="2.60.40.4270">
    <property type="entry name" value="Listeria-Bacteroides repeat domain"/>
    <property type="match status" value="4"/>
</dbReference>
<dbReference type="Pfam" id="PF13306">
    <property type="entry name" value="LRR_5"/>
    <property type="match status" value="2"/>
</dbReference>